<evidence type="ECO:0000256" key="2">
    <source>
        <dbReference type="ARBA" id="ARBA00002923"/>
    </source>
</evidence>
<keyword evidence="14" id="KW-1185">Reference proteome</keyword>
<keyword evidence="5 12" id="KW-0444">Lipid biosynthesis</keyword>
<organism evidence="13 14">
    <name type="scientific">Robbsia andropogonis</name>
    <dbReference type="NCBI Taxonomy" id="28092"/>
    <lineage>
        <taxon>Bacteria</taxon>
        <taxon>Pseudomonadati</taxon>
        <taxon>Pseudomonadota</taxon>
        <taxon>Betaproteobacteria</taxon>
        <taxon>Burkholderiales</taxon>
        <taxon>Burkholderiaceae</taxon>
        <taxon>Robbsia</taxon>
    </lineage>
</organism>
<dbReference type="GO" id="GO:0016020">
    <property type="term" value="C:membrane"/>
    <property type="evidence" value="ECO:0007669"/>
    <property type="project" value="GOC"/>
</dbReference>
<dbReference type="HAMAP" id="MF_00388">
    <property type="entry name" value="LpxC"/>
    <property type="match status" value="1"/>
</dbReference>
<dbReference type="AlphaFoldDB" id="A0A0F5JVL7"/>
<evidence type="ECO:0000256" key="6">
    <source>
        <dbReference type="ARBA" id="ARBA00022556"/>
    </source>
</evidence>
<dbReference type="InterPro" id="IPR015870">
    <property type="entry name" value="UDP-acyl_N-AcGlcN_deAcase_N"/>
</dbReference>
<dbReference type="Proteomes" id="UP000033618">
    <property type="component" value="Unassembled WGS sequence"/>
</dbReference>
<evidence type="ECO:0000313" key="14">
    <source>
        <dbReference type="Proteomes" id="UP000033618"/>
    </source>
</evidence>
<name>A0A0F5JVL7_9BURK</name>
<dbReference type="Gene3D" id="3.30.1700.10">
    <property type="entry name" value="lpxc deacetylase, domain 2"/>
    <property type="match status" value="1"/>
</dbReference>
<evidence type="ECO:0000256" key="7">
    <source>
        <dbReference type="ARBA" id="ARBA00022723"/>
    </source>
</evidence>
<dbReference type="GO" id="GO:0009245">
    <property type="term" value="P:lipid A biosynthetic process"/>
    <property type="evidence" value="ECO:0007669"/>
    <property type="project" value="UniProtKB-UniRule"/>
</dbReference>
<keyword evidence="10 12" id="KW-0443">Lipid metabolism</keyword>
<comment type="pathway">
    <text evidence="3 12">Glycolipid biosynthesis; lipid IV(A) biosynthesis; lipid IV(A) from (3R)-3-hydroxytetradecanoyl-[acyl-carrier-protein] and UDP-N-acetyl-alpha-D-glucosamine: step 2/6.</text>
</comment>
<dbReference type="InterPro" id="IPR011334">
    <property type="entry name" value="UDP-acyl_GlcNac_deAcase_C"/>
</dbReference>
<feature type="binding site" evidence="12">
    <location>
        <position position="237"/>
    </location>
    <ligand>
        <name>Zn(2+)</name>
        <dbReference type="ChEBI" id="CHEBI:29105"/>
    </ligand>
</feature>
<comment type="catalytic activity">
    <reaction evidence="11 12">
        <text>a UDP-3-O-[(3R)-3-hydroxyacyl]-N-acetyl-alpha-D-glucosamine + H2O = a UDP-3-O-[(3R)-3-hydroxyacyl]-alpha-D-glucosamine + acetate</text>
        <dbReference type="Rhea" id="RHEA:67816"/>
        <dbReference type="ChEBI" id="CHEBI:15377"/>
        <dbReference type="ChEBI" id="CHEBI:30089"/>
        <dbReference type="ChEBI" id="CHEBI:137740"/>
        <dbReference type="ChEBI" id="CHEBI:173225"/>
        <dbReference type="EC" id="3.5.1.108"/>
    </reaction>
</comment>
<dbReference type="GO" id="GO:0103117">
    <property type="term" value="F:UDP-3-O-acyl-N-acetylglucosamine deacetylase activity"/>
    <property type="evidence" value="ECO:0007669"/>
    <property type="project" value="UniProtKB-UniRule"/>
</dbReference>
<evidence type="ECO:0000256" key="10">
    <source>
        <dbReference type="ARBA" id="ARBA00023098"/>
    </source>
</evidence>
<feature type="binding site" evidence="12">
    <location>
        <position position="78"/>
    </location>
    <ligand>
        <name>Zn(2+)</name>
        <dbReference type="ChEBI" id="CHEBI:29105"/>
    </ligand>
</feature>
<dbReference type="OrthoDB" id="9802746at2"/>
<accession>A0A0F5JVL7</accession>
<dbReference type="GO" id="GO:0046872">
    <property type="term" value="F:metal ion binding"/>
    <property type="evidence" value="ECO:0007669"/>
    <property type="project" value="UniProtKB-KW"/>
</dbReference>
<keyword evidence="7 12" id="KW-0479">Metal-binding</keyword>
<evidence type="ECO:0000256" key="9">
    <source>
        <dbReference type="ARBA" id="ARBA00022833"/>
    </source>
</evidence>
<comment type="caution">
    <text evidence="13">The sequence shown here is derived from an EMBL/GenBank/DDBJ whole genome shotgun (WGS) entry which is preliminary data.</text>
</comment>
<dbReference type="PATRIC" id="fig|28092.6.peg.4839"/>
<comment type="function">
    <text evidence="2 12">Catalyzes the hydrolysis of UDP-3-O-myristoyl-N-acetylglucosamine to form UDP-3-O-myristoylglucosamine and acetate, the committed step in lipid A biosynthesis.</text>
</comment>
<feature type="binding site" evidence="12">
    <location>
        <position position="241"/>
    </location>
    <ligand>
        <name>Zn(2+)</name>
        <dbReference type="ChEBI" id="CHEBI:29105"/>
    </ligand>
</feature>
<dbReference type="UniPathway" id="UPA00359">
    <property type="reaction ID" value="UER00478"/>
</dbReference>
<comment type="cofactor">
    <cofactor evidence="1 12">
        <name>Zn(2+)</name>
        <dbReference type="ChEBI" id="CHEBI:29105"/>
    </cofactor>
</comment>
<protein>
    <recommendedName>
        <fullName evidence="4 12">UDP-3-O-acyl-N-acetylglucosamine deacetylase</fullName>
        <shortName evidence="12">UDP-3-O-acyl-GlcNAc deacetylase</shortName>
        <ecNumber evidence="4 12">3.5.1.108</ecNumber>
    </recommendedName>
    <alternativeName>
        <fullName evidence="12">UDP-3-O-[R-3-hydroxymyristoyl]-N-acetylglucosamine deacetylase</fullName>
    </alternativeName>
</protein>
<dbReference type="STRING" id="28092.WM40_20580"/>
<dbReference type="SUPFAM" id="SSF54211">
    <property type="entry name" value="Ribosomal protein S5 domain 2-like"/>
    <property type="match status" value="2"/>
</dbReference>
<dbReference type="NCBIfam" id="TIGR00325">
    <property type="entry name" value="lpxC"/>
    <property type="match status" value="1"/>
</dbReference>
<reference evidence="13 14" key="1">
    <citation type="submission" date="2015-03" db="EMBL/GenBank/DDBJ databases">
        <title>Draft Genome Sequence of Burkholderia andropogonis type strain ICMP2807, isolated from Sorghum bicolor.</title>
        <authorList>
            <person name="Lopes-Santos L."/>
            <person name="Castro D.B."/>
            <person name="Ottoboni L.M."/>
            <person name="Park D."/>
            <person name="Weirc B.S."/>
            <person name="Destefano S.A."/>
        </authorList>
    </citation>
    <scope>NUCLEOTIDE SEQUENCE [LARGE SCALE GENOMIC DNA]</scope>
    <source>
        <strain evidence="13 14">ICMP2807</strain>
    </source>
</reference>
<evidence type="ECO:0000256" key="1">
    <source>
        <dbReference type="ARBA" id="ARBA00001947"/>
    </source>
</evidence>
<feature type="active site" description="Proton donor" evidence="12">
    <location>
        <position position="264"/>
    </location>
</feature>
<evidence type="ECO:0000256" key="11">
    <source>
        <dbReference type="ARBA" id="ARBA00024535"/>
    </source>
</evidence>
<dbReference type="Pfam" id="PF03331">
    <property type="entry name" value="LpxC"/>
    <property type="match status" value="1"/>
</dbReference>
<dbReference type="Gene3D" id="3.30.230.20">
    <property type="entry name" value="lpxc deacetylase, domain 1"/>
    <property type="match status" value="1"/>
</dbReference>
<keyword evidence="9 12" id="KW-0862">Zinc</keyword>
<sequence>MLKQRTIKTIVKTTGIGLHSGRKVELTLRPAPKDTGIVYTRVDLDPVVEIPARAHAIGGTRMASVLEKDGARVSTIEHLMSACAGLGIDNLYVDITAEEIPIMDGSAASFVFLLQSAGIEEQNALKRFIRIKKPVEVREGDKYARLDPYFGFKLKFTIDFQHPAVDKTGQEVEVDFAETSYIRDIARARTFGFAYEFEAMREMGLARGGSMENAIVLDEYRILNNDGLRYDDEFVKHKTLDAIGDLYVAGHPLLGAYTAYKSGHGLNNLLLREMFAHEDAYEIVTFDDIQKAPKGVALDLQSVYA</sequence>
<dbReference type="GO" id="GO:0016746">
    <property type="term" value="F:acyltransferase activity"/>
    <property type="evidence" value="ECO:0007669"/>
    <property type="project" value="UniProtKB-KW"/>
</dbReference>
<evidence type="ECO:0000256" key="12">
    <source>
        <dbReference type="HAMAP-Rule" id="MF_00388"/>
    </source>
</evidence>
<dbReference type="PANTHER" id="PTHR33694:SF1">
    <property type="entry name" value="UDP-3-O-ACYL-N-ACETYLGLUCOSAMINE DEACETYLASE 1, MITOCHONDRIAL-RELATED"/>
    <property type="match status" value="1"/>
</dbReference>
<evidence type="ECO:0000256" key="4">
    <source>
        <dbReference type="ARBA" id="ARBA00012745"/>
    </source>
</evidence>
<dbReference type="InterPro" id="IPR020568">
    <property type="entry name" value="Ribosomal_Su5_D2-typ_SF"/>
</dbReference>
<gene>
    <name evidence="12" type="primary">lpxC</name>
    <name evidence="13" type="ORF">WM40_20580</name>
</gene>
<evidence type="ECO:0000256" key="5">
    <source>
        <dbReference type="ARBA" id="ARBA00022516"/>
    </source>
</evidence>
<evidence type="ECO:0000313" key="13">
    <source>
        <dbReference type="EMBL" id="KKB61908.1"/>
    </source>
</evidence>
<keyword evidence="13" id="KW-0808">Transferase</keyword>
<evidence type="ECO:0000256" key="3">
    <source>
        <dbReference type="ARBA" id="ARBA00005002"/>
    </source>
</evidence>
<dbReference type="EMBL" id="LAQU01000029">
    <property type="protein sequence ID" value="KKB61908.1"/>
    <property type="molecule type" value="Genomic_DNA"/>
</dbReference>
<dbReference type="RefSeq" id="WP_024901873.1">
    <property type="nucleotide sequence ID" value="NZ_CADFGU010000006.1"/>
</dbReference>
<comment type="similarity">
    <text evidence="12">Belongs to the LpxC family.</text>
</comment>
<dbReference type="EC" id="3.5.1.108" evidence="4 12"/>
<proteinExistence type="inferred from homology"/>
<evidence type="ECO:0000256" key="8">
    <source>
        <dbReference type="ARBA" id="ARBA00022801"/>
    </source>
</evidence>
<keyword evidence="8 12" id="KW-0378">Hydrolase</keyword>
<dbReference type="InterPro" id="IPR004463">
    <property type="entry name" value="UDP-acyl_GlcNac_deAcase"/>
</dbReference>
<keyword evidence="6 12" id="KW-0441">Lipid A biosynthesis</keyword>
<keyword evidence="13" id="KW-0012">Acyltransferase</keyword>
<dbReference type="PANTHER" id="PTHR33694">
    <property type="entry name" value="UDP-3-O-ACYL-N-ACETYLGLUCOSAMINE DEACETYLASE 1, MITOCHONDRIAL-RELATED"/>
    <property type="match status" value="1"/>
</dbReference>